<dbReference type="PANTHER" id="PTHR48207:SF3">
    <property type="entry name" value="SUCCINATE--HYDROXYMETHYLGLUTARATE COA-TRANSFERASE"/>
    <property type="match status" value="1"/>
</dbReference>
<dbReference type="Gene3D" id="3.30.1540.10">
    <property type="entry name" value="formyl-coa transferase, domain 3"/>
    <property type="match status" value="1"/>
</dbReference>
<feature type="compositionally biased region" description="Basic and acidic residues" evidence="2">
    <location>
        <begin position="372"/>
        <end position="389"/>
    </location>
</feature>
<evidence type="ECO:0000256" key="1">
    <source>
        <dbReference type="ARBA" id="ARBA00022679"/>
    </source>
</evidence>
<dbReference type="GO" id="GO:0008410">
    <property type="term" value="F:CoA-transferase activity"/>
    <property type="evidence" value="ECO:0007669"/>
    <property type="project" value="TreeGrafter"/>
</dbReference>
<dbReference type="Pfam" id="PF02515">
    <property type="entry name" value="CoA_transf_3"/>
    <property type="match status" value="1"/>
</dbReference>
<dbReference type="AlphaFoldDB" id="A0A9X9WR93"/>
<keyword evidence="1 3" id="KW-0808">Transferase</keyword>
<dbReference type="InterPro" id="IPR044855">
    <property type="entry name" value="CoA-Trfase_III_dom3_sf"/>
</dbReference>
<evidence type="ECO:0000256" key="2">
    <source>
        <dbReference type="SAM" id="MobiDB-lite"/>
    </source>
</evidence>
<dbReference type="InterPro" id="IPR003673">
    <property type="entry name" value="CoA-Trfase_fam_III"/>
</dbReference>
<reference evidence="3" key="2">
    <citation type="journal article" date="2021" name="Syst. Appl. Microbiol.">
        <title>Roseomonas hellenica sp. nov., isolated from roots of wild-growing Alkanna tinctoria.</title>
        <authorList>
            <person name="Rat A."/>
            <person name="Naranjo H.D."/>
            <person name="Lebbe L."/>
            <person name="Cnockaert M."/>
            <person name="Krigas N."/>
            <person name="Grigoriadou K."/>
            <person name="Maloupa E."/>
            <person name="Willems A."/>
        </authorList>
    </citation>
    <scope>NUCLEOTIDE SEQUENCE</scope>
    <source>
        <strain evidence="3">LMG 31231</strain>
    </source>
</reference>
<protein>
    <submittedName>
        <fullName evidence="3">CoA transferase</fullName>
    </submittedName>
</protein>
<sequence length="400" mass="42613">MKGRGALDGLRVLDMSRVMAGPLAGQVLADLGADVIKIERPGRGDDTREWAPPFVTAQPASPLDDSAYFWTCNRGKRSVVADIATAEGQDLVRHLAAGSDVLIENYKVGSLAKYGLDYASLAEVNPRLVYCSITGFGQTGPYRFRPGYDTVVQGMGGLMSITGNADDMPGGGPRKAGIAVADQMTALYADVAILAALRERDRSGLGQHLDLSLLDVQVAALTNIGIGYLATGNLPRRAGNRLATVYPSDSFRCADGDVMIIVGNDGQFRSFCAALGLEGVAEDPRFARNEARLRHADLLAPLIEQALAPRGLADALALFEAAGVPASPINNLAQVFSDPQVVARGMVREIAREDGHRVRVIGSPIRMSRTPPRNDRPPPRLGEHTKEVMQEAGHVAGEIP</sequence>
<comment type="caution">
    <text evidence="3">The sequence shown here is derived from an EMBL/GenBank/DDBJ whole genome shotgun (WGS) entry which is preliminary data.</text>
</comment>
<dbReference type="InterPro" id="IPR050483">
    <property type="entry name" value="CoA-transferase_III_domain"/>
</dbReference>
<organism evidence="3 4">
    <name type="scientific">Neoroseomonas soli</name>
    <dbReference type="NCBI Taxonomy" id="1081025"/>
    <lineage>
        <taxon>Bacteria</taxon>
        <taxon>Pseudomonadati</taxon>
        <taxon>Pseudomonadota</taxon>
        <taxon>Alphaproteobacteria</taxon>
        <taxon>Acetobacterales</taxon>
        <taxon>Acetobacteraceae</taxon>
        <taxon>Neoroseomonas</taxon>
    </lineage>
</organism>
<dbReference type="InterPro" id="IPR023606">
    <property type="entry name" value="CoA-Trfase_III_dom_1_sf"/>
</dbReference>
<name>A0A9X9WR93_9PROT</name>
<dbReference type="SUPFAM" id="SSF89796">
    <property type="entry name" value="CoA-transferase family III (CaiB/BaiF)"/>
    <property type="match status" value="1"/>
</dbReference>
<feature type="region of interest" description="Disordered" evidence="2">
    <location>
        <begin position="365"/>
        <end position="400"/>
    </location>
</feature>
<dbReference type="Gene3D" id="3.40.50.10540">
    <property type="entry name" value="Crotonobetainyl-coa:carnitine coa-transferase, domain 1"/>
    <property type="match status" value="1"/>
</dbReference>
<evidence type="ECO:0000313" key="3">
    <source>
        <dbReference type="EMBL" id="MBR0669672.1"/>
    </source>
</evidence>
<dbReference type="EMBL" id="JAAEDM010000001">
    <property type="protein sequence ID" value="MBR0669672.1"/>
    <property type="molecule type" value="Genomic_DNA"/>
</dbReference>
<reference evidence="3" key="1">
    <citation type="submission" date="2020-01" db="EMBL/GenBank/DDBJ databases">
        <authorList>
            <person name="Rat A."/>
        </authorList>
    </citation>
    <scope>NUCLEOTIDE SEQUENCE</scope>
    <source>
        <strain evidence="3">LMG 31231</strain>
    </source>
</reference>
<dbReference type="PANTHER" id="PTHR48207">
    <property type="entry name" value="SUCCINATE--HYDROXYMETHYLGLUTARATE COA-TRANSFERASE"/>
    <property type="match status" value="1"/>
</dbReference>
<accession>A0A9X9WR93</accession>
<dbReference type="Proteomes" id="UP001138751">
    <property type="component" value="Unassembled WGS sequence"/>
</dbReference>
<evidence type="ECO:0000313" key="4">
    <source>
        <dbReference type="Proteomes" id="UP001138751"/>
    </source>
</evidence>
<gene>
    <name evidence="3" type="ORF">GXW76_00680</name>
</gene>
<proteinExistence type="predicted"/>
<keyword evidence="4" id="KW-1185">Reference proteome</keyword>